<dbReference type="GeneID" id="87956695"/>
<reference evidence="2 3" key="1">
    <citation type="submission" date="2024-01" db="EMBL/GenBank/DDBJ databases">
        <title>Comparative genomics of Cryptococcus and Kwoniella reveals pathogenesis evolution and contrasting modes of karyotype evolution via chromosome fusion or intercentromeric recombination.</title>
        <authorList>
            <person name="Coelho M.A."/>
            <person name="David-Palma M."/>
            <person name="Shea T."/>
            <person name="Bowers K."/>
            <person name="McGinley-Smith S."/>
            <person name="Mohammad A.W."/>
            <person name="Gnirke A."/>
            <person name="Yurkov A.M."/>
            <person name="Nowrousian M."/>
            <person name="Sun S."/>
            <person name="Cuomo C.A."/>
            <person name="Heitman J."/>
        </authorList>
    </citation>
    <scope>NUCLEOTIDE SEQUENCE [LARGE SCALE GENOMIC DNA]</scope>
    <source>
        <strain evidence="2">CBS 11374</strain>
    </source>
</reference>
<evidence type="ECO:0000313" key="2">
    <source>
        <dbReference type="EMBL" id="WRT67592.1"/>
    </source>
</evidence>
<accession>A0ABZ1D1X8</accession>
<dbReference type="RefSeq" id="XP_062792332.1">
    <property type="nucleotide sequence ID" value="XM_062936281.1"/>
</dbReference>
<protein>
    <submittedName>
        <fullName evidence="2">Uncharacterized protein</fullName>
    </submittedName>
</protein>
<gene>
    <name evidence="2" type="ORF">IL334_004564</name>
</gene>
<evidence type="ECO:0000256" key="1">
    <source>
        <dbReference type="SAM" id="MobiDB-lite"/>
    </source>
</evidence>
<dbReference type="EMBL" id="CP141886">
    <property type="protein sequence ID" value="WRT67592.1"/>
    <property type="molecule type" value="Genomic_DNA"/>
</dbReference>
<proteinExistence type="predicted"/>
<organism evidence="2 3">
    <name type="scientific">Kwoniella shivajii</name>
    <dbReference type="NCBI Taxonomy" id="564305"/>
    <lineage>
        <taxon>Eukaryota</taxon>
        <taxon>Fungi</taxon>
        <taxon>Dikarya</taxon>
        <taxon>Basidiomycota</taxon>
        <taxon>Agaricomycotina</taxon>
        <taxon>Tremellomycetes</taxon>
        <taxon>Tremellales</taxon>
        <taxon>Cryptococcaceae</taxon>
        <taxon>Kwoniella</taxon>
    </lineage>
</organism>
<evidence type="ECO:0000313" key="3">
    <source>
        <dbReference type="Proteomes" id="UP001329825"/>
    </source>
</evidence>
<keyword evidence="3" id="KW-1185">Reference proteome</keyword>
<dbReference type="Proteomes" id="UP001329825">
    <property type="component" value="Chromosome 6"/>
</dbReference>
<sequence length="168" mass="18641">MPSTDIDSTNKIVRNYRRPSISRTSSGFHQAPLLKRRASLALLDHFRPLEESFTGTATAKSNNKDWFTDPSFVNTDHDTTLLADTQFDFEPTARDGPTKSANSTITLPKGCSWIAGGPGFHMPKGTNMTQIEGYDVDAHYDVRPSDLKNPRIVHSTDTTRLGEESVVE</sequence>
<name>A0ABZ1D1X8_9TREE</name>
<feature type="region of interest" description="Disordered" evidence="1">
    <location>
        <begin position="148"/>
        <end position="168"/>
    </location>
</feature>